<dbReference type="RefSeq" id="WP_165404030.1">
    <property type="nucleotide sequence ID" value="NZ_BMHA01000011.1"/>
</dbReference>
<keyword evidence="3" id="KW-1185">Reference proteome</keyword>
<organism evidence="2 3">
    <name type="scientific">Egicoccus halophilus</name>
    <dbReference type="NCBI Taxonomy" id="1670830"/>
    <lineage>
        <taxon>Bacteria</taxon>
        <taxon>Bacillati</taxon>
        <taxon>Actinomycetota</taxon>
        <taxon>Nitriliruptoria</taxon>
        <taxon>Egicoccales</taxon>
        <taxon>Egicoccaceae</taxon>
        <taxon>Egicoccus</taxon>
    </lineage>
</organism>
<dbReference type="EMBL" id="BMHA01000011">
    <property type="protein sequence ID" value="GGI08238.1"/>
    <property type="molecule type" value="Genomic_DNA"/>
</dbReference>
<dbReference type="Gene3D" id="1.20.1260.10">
    <property type="match status" value="1"/>
</dbReference>
<dbReference type="InterPro" id="IPR012347">
    <property type="entry name" value="Ferritin-like"/>
</dbReference>
<reference evidence="2" key="1">
    <citation type="journal article" date="2014" name="Int. J. Syst. Evol. Microbiol.">
        <title>Complete genome sequence of Corynebacterium casei LMG S-19264T (=DSM 44701T), isolated from a smear-ripened cheese.</title>
        <authorList>
            <consortium name="US DOE Joint Genome Institute (JGI-PGF)"/>
            <person name="Walter F."/>
            <person name="Albersmeier A."/>
            <person name="Kalinowski J."/>
            <person name="Ruckert C."/>
        </authorList>
    </citation>
    <scope>NUCLEOTIDE SEQUENCE</scope>
    <source>
        <strain evidence="2">CGMCC 1.14988</strain>
    </source>
</reference>
<name>A0A8J3AC50_9ACTN</name>
<proteinExistence type="predicted"/>
<sequence>MSEELELATVEVLGALAYGQLRSFQVTARAVGHAPDARTADELAELALREHAGYVLLRDTLAHRTDLPAAVMDRQKPHFDAYFDRVPLDDWFGACAFFALGLPIAADFGRELAASLDRETGMVVVASLADRGPFQQFATDHLRAQLGDDETCARARQLVANLLGRALQGFQGVMSDTDALKVVLASGAADGETGETRAKRLAIGVMQGHHRRMIELGLEDLDEIE</sequence>
<comment type="caution">
    <text evidence="2">The sequence shown here is derived from an EMBL/GenBank/DDBJ whole genome shotgun (WGS) entry which is preliminary data.</text>
</comment>
<evidence type="ECO:0000259" key="1">
    <source>
        <dbReference type="Pfam" id="PF13794"/>
    </source>
</evidence>
<accession>A0A8J3AC50</accession>
<dbReference type="Pfam" id="PF13794">
    <property type="entry name" value="MiaE_2"/>
    <property type="match status" value="1"/>
</dbReference>
<dbReference type="AlphaFoldDB" id="A0A8J3AC50"/>
<reference evidence="2" key="2">
    <citation type="submission" date="2020-09" db="EMBL/GenBank/DDBJ databases">
        <authorList>
            <person name="Sun Q."/>
            <person name="Zhou Y."/>
        </authorList>
    </citation>
    <scope>NUCLEOTIDE SEQUENCE</scope>
    <source>
        <strain evidence="2">CGMCC 1.14988</strain>
    </source>
</reference>
<dbReference type="Proteomes" id="UP000650511">
    <property type="component" value="Unassembled WGS sequence"/>
</dbReference>
<protein>
    <recommendedName>
        <fullName evidence="1">Ferritin-like domain-containing protein</fullName>
    </recommendedName>
</protein>
<evidence type="ECO:0000313" key="3">
    <source>
        <dbReference type="Proteomes" id="UP000650511"/>
    </source>
</evidence>
<dbReference type="InterPro" id="IPR059125">
    <property type="entry name" value="Ferritin_actino"/>
</dbReference>
<evidence type="ECO:0000313" key="2">
    <source>
        <dbReference type="EMBL" id="GGI08238.1"/>
    </source>
</evidence>
<feature type="domain" description="Ferritin-like" evidence="1">
    <location>
        <begin position="8"/>
        <end position="185"/>
    </location>
</feature>
<gene>
    <name evidence="2" type="ORF">GCM10011354_28090</name>
</gene>